<dbReference type="PANTHER" id="PTHR33824:SF7">
    <property type="entry name" value="POLYKETIDE CYCLASE_DEHYDRASE AND LIPID TRANSPORT SUPERFAMILY PROTEIN"/>
    <property type="match status" value="1"/>
</dbReference>
<accession>A0A191WD23</accession>
<dbReference type="CDD" id="cd07817">
    <property type="entry name" value="SRPBCC_8"/>
    <property type="match status" value="1"/>
</dbReference>
<dbReference type="OrthoDB" id="3695445at2"/>
<feature type="domain" description="Coenzyme Q-binding protein COQ10 START" evidence="1">
    <location>
        <begin position="10"/>
        <end position="118"/>
    </location>
</feature>
<dbReference type="Gene3D" id="3.30.530.20">
    <property type="match status" value="1"/>
</dbReference>
<keyword evidence="3" id="KW-1185">Reference proteome</keyword>
<evidence type="ECO:0000259" key="1">
    <source>
        <dbReference type="Pfam" id="PF03364"/>
    </source>
</evidence>
<evidence type="ECO:0000313" key="3">
    <source>
        <dbReference type="Proteomes" id="UP000078437"/>
    </source>
</evidence>
<dbReference type="InterPro" id="IPR023393">
    <property type="entry name" value="START-like_dom_sf"/>
</dbReference>
<dbReference type="InterPro" id="IPR005031">
    <property type="entry name" value="COQ10_START"/>
</dbReference>
<dbReference type="KEGG" id="agy:ATC03_04650"/>
<dbReference type="STRING" id="453304.ATC03_04650"/>
<reference evidence="3" key="2">
    <citation type="submission" date="2016-01" db="EMBL/GenBank/DDBJ databases">
        <title>Complete genome sequence of Agromyces aureus AR33T and comparison with related organisms.</title>
        <authorList>
            <person name="Corretto E."/>
            <person name="Antonielli L."/>
            <person name="Sessitsch A."/>
            <person name="Brader G."/>
        </authorList>
    </citation>
    <scope>NUCLEOTIDE SEQUENCE [LARGE SCALE GENOMIC DNA]</scope>
    <source>
        <strain evidence="3">AR33</strain>
    </source>
</reference>
<evidence type="ECO:0000313" key="2">
    <source>
        <dbReference type="EMBL" id="ANJ26127.1"/>
    </source>
</evidence>
<organism evidence="2 3">
    <name type="scientific">Agromyces aureus</name>
    <dbReference type="NCBI Taxonomy" id="453304"/>
    <lineage>
        <taxon>Bacteria</taxon>
        <taxon>Bacillati</taxon>
        <taxon>Actinomycetota</taxon>
        <taxon>Actinomycetes</taxon>
        <taxon>Micrococcales</taxon>
        <taxon>Microbacteriaceae</taxon>
        <taxon>Agromyces</taxon>
    </lineage>
</organism>
<dbReference type="PANTHER" id="PTHR33824">
    <property type="entry name" value="POLYKETIDE CYCLASE/DEHYDRASE AND LIPID TRANSPORT SUPERFAMILY PROTEIN"/>
    <property type="match status" value="1"/>
</dbReference>
<dbReference type="RefSeq" id="WP_067873712.1">
    <property type="nucleotide sequence ID" value="NZ_CP013979.1"/>
</dbReference>
<dbReference type="Pfam" id="PF03364">
    <property type="entry name" value="Polyketide_cyc"/>
    <property type="match status" value="1"/>
</dbReference>
<protein>
    <submittedName>
        <fullName evidence="2">Cyclase</fullName>
    </submittedName>
</protein>
<dbReference type="Proteomes" id="UP000078437">
    <property type="component" value="Chromosome"/>
</dbReference>
<sequence length="157" mass="17792">MTTVTDTIDVDAPISRVYNLWTHFESFPTFMSGVERIVQRTDTDLHWKVKIVGVEREFDAIVTEQIPDERVAWRSVDGEEHAGVVTFHRLDADRTRIALQLDWEPKGFVEKVGAVLQVDDIQIHRDLAKFKELAEQTGGATEGWRGEVDRAADATGN</sequence>
<name>A0A191WD23_9MICO</name>
<dbReference type="AlphaFoldDB" id="A0A191WD23"/>
<dbReference type="InterPro" id="IPR047137">
    <property type="entry name" value="ORF3"/>
</dbReference>
<dbReference type="EMBL" id="CP013979">
    <property type="protein sequence ID" value="ANJ26127.1"/>
    <property type="molecule type" value="Genomic_DNA"/>
</dbReference>
<dbReference type="SUPFAM" id="SSF55961">
    <property type="entry name" value="Bet v1-like"/>
    <property type="match status" value="1"/>
</dbReference>
<reference evidence="2 3" key="1">
    <citation type="journal article" date="2016" name="Int. J. Syst. Evol. Microbiol.">
        <title>Agromyces aureus sp. nov., isolated from the rhizosphere of Salix caprea L. grown in a heavy-metal-contaminated soil.</title>
        <authorList>
            <person name="Corretto E."/>
            <person name="Antonielli L."/>
            <person name="Sessitsch A."/>
            <person name="Compant S."/>
            <person name="Gorfer M."/>
            <person name="Kuffner M."/>
            <person name="Brader G."/>
        </authorList>
    </citation>
    <scope>NUCLEOTIDE SEQUENCE [LARGE SCALE GENOMIC DNA]</scope>
    <source>
        <strain evidence="2 3">AR33</strain>
    </source>
</reference>
<gene>
    <name evidence="2" type="ORF">ATC03_04650</name>
</gene>
<proteinExistence type="predicted"/>